<keyword evidence="8 14" id="KW-0418">Kinase</keyword>
<evidence type="ECO:0000256" key="5">
    <source>
        <dbReference type="ARBA" id="ARBA00022553"/>
    </source>
</evidence>
<dbReference type="SMART" id="SM00387">
    <property type="entry name" value="HATPase_c"/>
    <property type="match status" value="1"/>
</dbReference>
<dbReference type="AlphaFoldDB" id="A0A418VEY6"/>
<comment type="caution">
    <text evidence="14">The sequence shown here is derived from an EMBL/GenBank/DDBJ whole genome shotgun (WGS) entry which is preliminary data.</text>
</comment>
<evidence type="ECO:0000259" key="13">
    <source>
        <dbReference type="PROSITE" id="PS50109"/>
    </source>
</evidence>
<keyword evidence="9" id="KW-0067">ATP-binding</keyword>
<dbReference type="SUPFAM" id="SSF47384">
    <property type="entry name" value="Homodimeric domain of signal transducing histidine kinase"/>
    <property type="match status" value="1"/>
</dbReference>
<dbReference type="Gene3D" id="3.30.565.10">
    <property type="entry name" value="Histidine kinase-like ATPase, C-terminal domain"/>
    <property type="match status" value="1"/>
</dbReference>
<keyword evidence="12" id="KW-0812">Transmembrane</keyword>
<feature type="transmembrane region" description="Helical" evidence="12">
    <location>
        <begin position="62"/>
        <end position="80"/>
    </location>
</feature>
<name>A0A418VEY6_RHOPL</name>
<accession>A0A418VEY6</accession>
<protein>
    <recommendedName>
        <fullName evidence="3">histidine kinase</fullName>
        <ecNumber evidence="3">2.7.13.3</ecNumber>
    </recommendedName>
</protein>
<evidence type="ECO:0000256" key="7">
    <source>
        <dbReference type="ARBA" id="ARBA00022741"/>
    </source>
</evidence>
<dbReference type="PANTHER" id="PTHR45453:SF1">
    <property type="entry name" value="PHOSPHATE REGULON SENSOR PROTEIN PHOR"/>
    <property type="match status" value="1"/>
</dbReference>
<evidence type="ECO:0000256" key="8">
    <source>
        <dbReference type="ARBA" id="ARBA00022777"/>
    </source>
</evidence>
<dbReference type="InterPro" id="IPR050351">
    <property type="entry name" value="BphY/WalK/GraS-like"/>
</dbReference>
<dbReference type="SUPFAM" id="SSF55874">
    <property type="entry name" value="ATPase domain of HSP90 chaperone/DNA topoisomerase II/histidine kinase"/>
    <property type="match status" value="1"/>
</dbReference>
<dbReference type="EMBL" id="QYYD01000010">
    <property type="protein sequence ID" value="RJF74675.1"/>
    <property type="molecule type" value="Genomic_DNA"/>
</dbReference>
<dbReference type="Gene3D" id="3.30.450.20">
    <property type="entry name" value="PAS domain"/>
    <property type="match status" value="1"/>
</dbReference>
<dbReference type="CDD" id="cd00082">
    <property type="entry name" value="HisKA"/>
    <property type="match status" value="1"/>
</dbReference>
<keyword evidence="5" id="KW-0597">Phosphoprotein</keyword>
<gene>
    <name evidence="14" type="ORF">D4Q52_11105</name>
</gene>
<dbReference type="Gene3D" id="1.10.287.130">
    <property type="match status" value="1"/>
</dbReference>
<keyword evidence="7" id="KW-0547">Nucleotide-binding</keyword>
<dbReference type="PROSITE" id="PS50109">
    <property type="entry name" value="HIS_KIN"/>
    <property type="match status" value="1"/>
</dbReference>
<proteinExistence type="predicted"/>
<dbReference type="InterPro" id="IPR003661">
    <property type="entry name" value="HisK_dim/P_dom"/>
</dbReference>
<dbReference type="Pfam" id="PF00512">
    <property type="entry name" value="HisKA"/>
    <property type="match status" value="1"/>
</dbReference>
<evidence type="ECO:0000256" key="11">
    <source>
        <dbReference type="ARBA" id="ARBA00023136"/>
    </source>
</evidence>
<dbReference type="SMART" id="SM00388">
    <property type="entry name" value="HisKA"/>
    <property type="match status" value="1"/>
</dbReference>
<keyword evidence="12" id="KW-1133">Transmembrane helix</keyword>
<keyword evidence="11 12" id="KW-0472">Membrane</keyword>
<feature type="transmembrane region" description="Helical" evidence="12">
    <location>
        <begin position="35"/>
        <end position="55"/>
    </location>
</feature>
<comment type="catalytic activity">
    <reaction evidence="1">
        <text>ATP + protein L-histidine = ADP + protein N-phospho-L-histidine.</text>
        <dbReference type="EC" id="2.7.13.3"/>
    </reaction>
</comment>
<dbReference type="EC" id="2.7.13.3" evidence="3"/>
<dbReference type="RefSeq" id="WP_119856629.1">
    <property type="nucleotide sequence ID" value="NZ_QYYD01000010.1"/>
</dbReference>
<sequence>MIVQAPDDQARANAPLVPLTEPPPVPVATPWLDRLRHAAIILLAGGIALATLAAFGEITPRAAGVVFACLVAAALVPWRLHTIANPREESYGISPVETPVVRAIVAGMPDPAVLLDRAGRVLHLNAAAAQLAPALRVRELAQFALRNPEIVTALREAIATAEPRSVRYLDHAPIERWMELIIAPVQVPTAFGGTDQCMLMTFHDLTPLRRAEEMRADFVANASHELRTPLAALSGFIDTLLGPARDDAKARARFLGIMQVQATRMARLIDDLLSLSRVELTAHVRPESQIDLMPLIKQVADGLEPLAGERQVSIELELPDSPAMIAGDREELLRVFENLIENALKYGASGGRVVVSVTAVPTSDGGSEYRVAVRDFGPGIAPEHLPRLTERFYRVDVGDSRSQGGTGLGLSLVKHIVNRHRGRLMIESVLKKGATFTVCFPPVKS</sequence>
<evidence type="ECO:0000256" key="12">
    <source>
        <dbReference type="SAM" id="Phobius"/>
    </source>
</evidence>
<evidence type="ECO:0000256" key="1">
    <source>
        <dbReference type="ARBA" id="ARBA00000085"/>
    </source>
</evidence>
<evidence type="ECO:0000256" key="2">
    <source>
        <dbReference type="ARBA" id="ARBA00004236"/>
    </source>
</evidence>
<evidence type="ECO:0000256" key="10">
    <source>
        <dbReference type="ARBA" id="ARBA00023012"/>
    </source>
</evidence>
<evidence type="ECO:0000313" key="15">
    <source>
        <dbReference type="Proteomes" id="UP000285523"/>
    </source>
</evidence>
<evidence type="ECO:0000256" key="4">
    <source>
        <dbReference type="ARBA" id="ARBA00022475"/>
    </source>
</evidence>
<dbReference type="GO" id="GO:0016036">
    <property type="term" value="P:cellular response to phosphate starvation"/>
    <property type="evidence" value="ECO:0007669"/>
    <property type="project" value="TreeGrafter"/>
</dbReference>
<dbReference type="GO" id="GO:0004721">
    <property type="term" value="F:phosphoprotein phosphatase activity"/>
    <property type="evidence" value="ECO:0007669"/>
    <property type="project" value="TreeGrafter"/>
</dbReference>
<reference evidence="14 15" key="1">
    <citation type="submission" date="2018-09" db="EMBL/GenBank/DDBJ databases">
        <title>Draft genome sequence of Rhodopseudomonas palustris 2.1.18.</title>
        <authorList>
            <person name="Robertson S.L."/>
            <person name="Meyer T.E."/>
            <person name="Kyndt J.A."/>
        </authorList>
    </citation>
    <scope>NUCLEOTIDE SEQUENCE [LARGE SCALE GENOMIC DNA]</scope>
    <source>
        <strain evidence="14 15">2.1.18</strain>
    </source>
</reference>
<keyword evidence="10" id="KW-0902">Two-component regulatory system</keyword>
<evidence type="ECO:0000256" key="6">
    <source>
        <dbReference type="ARBA" id="ARBA00022679"/>
    </source>
</evidence>
<dbReference type="InterPro" id="IPR003594">
    <property type="entry name" value="HATPase_dom"/>
</dbReference>
<dbReference type="OrthoDB" id="9813151at2"/>
<dbReference type="GO" id="GO:0005886">
    <property type="term" value="C:plasma membrane"/>
    <property type="evidence" value="ECO:0007669"/>
    <property type="project" value="UniProtKB-SubCell"/>
</dbReference>
<dbReference type="InterPro" id="IPR036097">
    <property type="entry name" value="HisK_dim/P_sf"/>
</dbReference>
<dbReference type="PANTHER" id="PTHR45453">
    <property type="entry name" value="PHOSPHATE REGULON SENSOR PROTEIN PHOR"/>
    <property type="match status" value="1"/>
</dbReference>
<dbReference type="PRINTS" id="PR00344">
    <property type="entry name" value="BCTRLSENSOR"/>
</dbReference>
<dbReference type="Pfam" id="PF02518">
    <property type="entry name" value="HATPase_c"/>
    <property type="match status" value="1"/>
</dbReference>
<dbReference type="InterPro" id="IPR005467">
    <property type="entry name" value="His_kinase_dom"/>
</dbReference>
<dbReference type="InterPro" id="IPR036890">
    <property type="entry name" value="HATPase_C_sf"/>
</dbReference>
<evidence type="ECO:0000313" key="14">
    <source>
        <dbReference type="EMBL" id="RJF74675.1"/>
    </source>
</evidence>
<comment type="subcellular location">
    <subcellularLocation>
        <location evidence="2">Cell membrane</location>
    </subcellularLocation>
</comment>
<dbReference type="FunFam" id="3.30.565.10:FF:000006">
    <property type="entry name" value="Sensor histidine kinase WalK"/>
    <property type="match status" value="1"/>
</dbReference>
<dbReference type="GO" id="GO:0005524">
    <property type="term" value="F:ATP binding"/>
    <property type="evidence" value="ECO:0007669"/>
    <property type="project" value="UniProtKB-KW"/>
</dbReference>
<dbReference type="Proteomes" id="UP000285523">
    <property type="component" value="Unassembled WGS sequence"/>
</dbReference>
<organism evidence="14 15">
    <name type="scientific">Rhodopseudomonas palustris</name>
    <dbReference type="NCBI Taxonomy" id="1076"/>
    <lineage>
        <taxon>Bacteria</taxon>
        <taxon>Pseudomonadati</taxon>
        <taxon>Pseudomonadota</taxon>
        <taxon>Alphaproteobacteria</taxon>
        <taxon>Hyphomicrobiales</taxon>
        <taxon>Nitrobacteraceae</taxon>
        <taxon>Rhodopseudomonas</taxon>
    </lineage>
</organism>
<dbReference type="GO" id="GO:0000155">
    <property type="term" value="F:phosphorelay sensor kinase activity"/>
    <property type="evidence" value="ECO:0007669"/>
    <property type="project" value="InterPro"/>
</dbReference>
<keyword evidence="6" id="KW-0808">Transferase</keyword>
<dbReference type="SUPFAM" id="SSF55785">
    <property type="entry name" value="PYP-like sensor domain (PAS domain)"/>
    <property type="match status" value="1"/>
</dbReference>
<evidence type="ECO:0000256" key="3">
    <source>
        <dbReference type="ARBA" id="ARBA00012438"/>
    </source>
</evidence>
<dbReference type="InterPro" id="IPR035965">
    <property type="entry name" value="PAS-like_dom_sf"/>
</dbReference>
<feature type="domain" description="Histidine kinase" evidence="13">
    <location>
        <begin position="221"/>
        <end position="444"/>
    </location>
</feature>
<dbReference type="InterPro" id="IPR004358">
    <property type="entry name" value="Sig_transdc_His_kin-like_C"/>
</dbReference>
<keyword evidence="4" id="KW-1003">Cell membrane</keyword>
<evidence type="ECO:0000256" key="9">
    <source>
        <dbReference type="ARBA" id="ARBA00022840"/>
    </source>
</evidence>
<dbReference type="FunFam" id="1.10.287.130:FF:000008">
    <property type="entry name" value="Two-component sensor histidine kinase"/>
    <property type="match status" value="1"/>
</dbReference>